<proteinExistence type="predicted"/>
<feature type="transmembrane region" description="Helical" evidence="1">
    <location>
        <begin position="90"/>
        <end position="113"/>
    </location>
</feature>
<feature type="transmembrane region" description="Helical" evidence="1">
    <location>
        <begin position="144"/>
        <end position="162"/>
    </location>
</feature>
<dbReference type="SUPFAM" id="SSF52200">
    <property type="entry name" value="Toll/Interleukin receptor TIR domain"/>
    <property type="match status" value="1"/>
</dbReference>
<name>A0A813LVC6_POLGL</name>
<keyword evidence="1" id="KW-0472">Membrane</keyword>
<comment type="caution">
    <text evidence="2">The sequence shown here is derived from an EMBL/GenBank/DDBJ whole genome shotgun (WGS) entry which is preliminary data.</text>
</comment>
<sequence length="484" mass="53994">MGIVHDGPPIGKEVSLHDRTTTALHSLRHQGSVLHQRGVSLATVMDRGSKHFKTNASPKDHDALSFPTDKYGVFLSHSWRAGRWAKYAALLYYTCLVPALLAGLAAGILAFALQLQGILPAFGFAVRQVSAQVSQSVPSCQWCLVMGGCTCFVTLVMWHRLVDLAESTRKRPRVSYFLDCLCINQNDAELKQAGIDSIGAYLRNSDSMLVLWSPEYFTRLWCCFELAVFLEKSTNAERESLLQHSYAQMKHASVGAMLDLQRNSSPTEINNAETVPARIVVATSAQKTRNETSDRKLVIIPVQMGVFCMCVLVMTYVVGVACIFLEFVDRDLVQPFRVLGAFVGILGTCRFCRRYAQERLELNKQIAQFTVSQADCFAPQDREFIKAVITCLYSKTLNEIDGTAAFESVARSRVQQNVDKFLGSRLLVPWRLTLACMFVITLRGLDTLAEETFFIPSLSAESETTAERVAKQAATWSEFVLFYT</sequence>
<dbReference type="AlphaFoldDB" id="A0A813LVC6"/>
<dbReference type="Gene3D" id="3.40.50.10140">
    <property type="entry name" value="Toll/interleukin-1 receptor homology (TIR) domain"/>
    <property type="match status" value="1"/>
</dbReference>
<dbReference type="Proteomes" id="UP000626109">
    <property type="component" value="Unassembled WGS sequence"/>
</dbReference>
<reference evidence="2" key="1">
    <citation type="submission" date="2021-02" db="EMBL/GenBank/DDBJ databases">
        <authorList>
            <person name="Dougan E. K."/>
            <person name="Rhodes N."/>
            <person name="Thang M."/>
            <person name="Chan C."/>
        </authorList>
    </citation>
    <scope>NUCLEOTIDE SEQUENCE</scope>
</reference>
<organism evidence="2 3">
    <name type="scientific">Polarella glacialis</name>
    <name type="common">Dinoflagellate</name>
    <dbReference type="NCBI Taxonomy" id="89957"/>
    <lineage>
        <taxon>Eukaryota</taxon>
        <taxon>Sar</taxon>
        <taxon>Alveolata</taxon>
        <taxon>Dinophyceae</taxon>
        <taxon>Suessiales</taxon>
        <taxon>Suessiaceae</taxon>
        <taxon>Polarella</taxon>
    </lineage>
</organism>
<evidence type="ECO:0000256" key="1">
    <source>
        <dbReference type="SAM" id="Phobius"/>
    </source>
</evidence>
<keyword evidence="1" id="KW-1133">Transmembrane helix</keyword>
<dbReference type="InterPro" id="IPR035897">
    <property type="entry name" value="Toll_tir_struct_dom_sf"/>
</dbReference>
<keyword evidence="1" id="KW-0812">Transmembrane</keyword>
<feature type="transmembrane region" description="Helical" evidence="1">
    <location>
        <begin position="297"/>
        <end position="328"/>
    </location>
</feature>
<evidence type="ECO:0000313" key="3">
    <source>
        <dbReference type="Proteomes" id="UP000626109"/>
    </source>
</evidence>
<evidence type="ECO:0008006" key="4">
    <source>
        <dbReference type="Google" id="ProtNLM"/>
    </source>
</evidence>
<accession>A0A813LVC6</accession>
<evidence type="ECO:0000313" key="2">
    <source>
        <dbReference type="EMBL" id="CAE8740869.1"/>
    </source>
</evidence>
<dbReference type="EMBL" id="CAJNNW010037327">
    <property type="protein sequence ID" value="CAE8740869.1"/>
    <property type="molecule type" value="Genomic_DNA"/>
</dbReference>
<protein>
    <recommendedName>
        <fullName evidence="4">TIR domain-containing protein</fullName>
    </recommendedName>
</protein>
<gene>
    <name evidence="2" type="ORF">PGLA2088_LOCUS50199</name>
</gene>